<sequence>MTEQTVRGSGRLEPRAGQRAEQRTERRGRTRPLSAGPGGRPPGRAEAPERPGAGSRRSAAVVGRSVGSARCRPPGGPEAVVPLARAAVELGLKPRELEVAVQLGAVRSTAGAHGRRRVPWAEIDRVRSEAGYPEALRAQLRLVGTLEGARLLGIGAARFARLARAGCFAPMRFSVNRYRAVVWLYLAQELEEFAEREPELLRDCTPEGVRALVADGGDWRPRLWRERTVRWLLAGEAAQEDPWSRAAVQAAVLPDAEVAELVVDGAERARLAELRPESLTARSSSPEARLVAAAVLRAEQADEVLRYRVGLSLALSEARAADGLAPPSAALCGASPERARGLLRRLGLRPGAAR</sequence>
<feature type="compositionally biased region" description="Basic and acidic residues" evidence="1">
    <location>
        <begin position="10"/>
        <end position="27"/>
    </location>
</feature>
<proteinExistence type="predicted"/>
<comment type="caution">
    <text evidence="2">The sequence shown here is derived from an EMBL/GenBank/DDBJ whole genome shotgun (WGS) entry which is preliminary data.</text>
</comment>
<dbReference type="InterPro" id="IPR045652">
    <property type="entry name" value="DUF6397"/>
</dbReference>
<keyword evidence="3" id="KW-1185">Reference proteome</keyword>
<dbReference type="Pfam" id="PF19934">
    <property type="entry name" value="DUF6397"/>
    <property type="match status" value="1"/>
</dbReference>
<dbReference type="EMBL" id="JBHSZO010000038">
    <property type="protein sequence ID" value="MFC7220640.1"/>
    <property type="molecule type" value="Genomic_DNA"/>
</dbReference>
<feature type="region of interest" description="Disordered" evidence="1">
    <location>
        <begin position="1"/>
        <end position="77"/>
    </location>
</feature>
<evidence type="ECO:0000313" key="2">
    <source>
        <dbReference type="EMBL" id="MFC7220640.1"/>
    </source>
</evidence>
<accession>A0ABW2GJ70</accession>
<dbReference type="Proteomes" id="UP001596413">
    <property type="component" value="Unassembled WGS sequence"/>
</dbReference>
<dbReference type="RefSeq" id="WP_386417449.1">
    <property type="nucleotide sequence ID" value="NZ_JBHSZO010000038.1"/>
</dbReference>
<evidence type="ECO:0000313" key="3">
    <source>
        <dbReference type="Proteomes" id="UP001596413"/>
    </source>
</evidence>
<protein>
    <submittedName>
        <fullName evidence="2">DUF6397 family protein</fullName>
    </submittedName>
</protein>
<reference evidence="3" key="1">
    <citation type="journal article" date="2019" name="Int. J. Syst. Evol. Microbiol.">
        <title>The Global Catalogue of Microorganisms (GCM) 10K type strain sequencing project: providing services to taxonomists for standard genome sequencing and annotation.</title>
        <authorList>
            <consortium name="The Broad Institute Genomics Platform"/>
            <consortium name="The Broad Institute Genome Sequencing Center for Infectious Disease"/>
            <person name="Wu L."/>
            <person name="Ma J."/>
        </authorList>
    </citation>
    <scope>NUCLEOTIDE SEQUENCE [LARGE SCALE GENOMIC DNA]</scope>
    <source>
        <strain evidence="3">CGMCC 1.13681</strain>
    </source>
</reference>
<organism evidence="2 3">
    <name type="scientific">Streptomyces polyrhachis</name>
    <dbReference type="NCBI Taxonomy" id="1282885"/>
    <lineage>
        <taxon>Bacteria</taxon>
        <taxon>Bacillati</taxon>
        <taxon>Actinomycetota</taxon>
        <taxon>Actinomycetes</taxon>
        <taxon>Kitasatosporales</taxon>
        <taxon>Streptomycetaceae</taxon>
        <taxon>Streptomyces</taxon>
    </lineage>
</organism>
<evidence type="ECO:0000256" key="1">
    <source>
        <dbReference type="SAM" id="MobiDB-lite"/>
    </source>
</evidence>
<name>A0ABW2GJ70_9ACTN</name>
<gene>
    <name evidence="2" type="ORF">ACFQLX_21115</name>
</gene>
<feature type="compositionally biased region" description="Low complexity" evidence="1">
    <location>
        <begin position="42"/>
        <end position="54"/>
    </location>
</feature>